<evidence type="ECO:0000313" key="6">
    <source>
        <dbReference type="EMBL" id="KPQ44703.1"/>
    </source>
</evidence>
<evidence type="ECO:0000256" key="3">
    <source>
        <dbReference type="ARBA" id="ARBA00022989"/>
    </source>
</evidence>
<keyword evidence="2 5" id="KW-0812">Transmembrane</keyword>
<dbReference type="NCBIfam" id="NF041679">
    <property type="entry name" value="IMP_arch_presen"/>
    <property type="match status" value="1"/>
</dbReference>
<feature type="transmembrane region" description="Helical" evidence="5">
    <location>
        <begin position="47"/>
        <end position="65"/>
    </location>
</feature>
<evidence type="ECO:0000256" key="1">
    <source>
        <dbReference type="ARBA" id="ARBA00004127"/>
    </source>
</evidence>
<comment type="subcellular location">
    <subcellularLocation>
        <location evidence="1">Endomembrane system</location>
        <topology evidence="1">Multi-pass membrane protein</topology>
    </subcellularLocation>
</comment>
<keyword evidence="3 5" id="KW-1133">Transmembrane helix</keyword>
<evidence type="ECO:0000313" key="7">
    <source>
        <dbReference type="Proteomes" id="UP000050360"/>
    </source>
</evidence>
<feature type="transmembrane region" description="Helical" evidence="5">
    <location>
        <begin position="281"/>
        <end position="305"/>
    </location>
</feature>
<accession>A0A0P8CCN0</accession>
<dbReference type="SMART" id="SM00730">
    <property type="entry name" value="PSN"/>
    <property type="match status" value="1"/>
</dbReference>
<feature type="transmembrane region" description="Helical" evidence="5">
    <location>
        <begin position="105"/>
        <end position="123"/>
    </location>
</feature>
<dbReference type="AlphaFoldDB" id="A0A0P8CCN0"/>
<comment type="caution">
    <text evidence="6">The sequence shown here is derived from an EMBL/GenBank/DDBJ whole genome shotgun (WGS) entry which is preliminary data.</text>
</comment>
<proteinExistence type="predicted"/>
<gene>
    <name evidence="6" type="ORF">MPEBLZ_00722</name>
</gene>
<dbReference type="GO" id="GO:0012505">
    <property type="term" value="C:endomembrane system"/>
    <property type="evidence" value="ECO:0007669"/>
    <property type="project" value="UniProtKB-SubCell"/>
</dbReference>
<dbReference type="InterPro" id="IPR006639">
    <property type="entry name" value="Preselin/SPP"/>
</dbReference>
<feature type="transmembrane region" description="Helical" evidence="5">
    <location>
        <begin position="240"/>
        <end position="269"/>
    </location>
</feature>
<dbReference type="Proteomes" id="UP000050360">
    <property type="component" value="Unassembled WGS sequence"/>
</dbReference>
<protein>
    <recommendedName>
        <fullName evidence="8">Signal-peptide peptidase, presenilin aspartyl protease</fullName>
    </recommendedName>
</protein>
<evidence type="ECO:0008006" key="8">
    <source>
        <dbReference type="Google" id="ProtNLM"/>
    </source>
</evidence>
<dbReference type="PATRIC" id="fig|1719120.3.peg.789"/>
<sequence length="306" mass="33778">MKLDKYIPIIGMALMLLLVQLIAIALSKPLEVNNFKAFEDPNDTGNVFVWVAIILIFTAFIFLIIKLNKKWILQAFILITVGWTLAYVFYALFSMFPMFITPDMNLILTIIISAALTVILYKFPEWYVIDIIGVILGAGSASIFGISLNIVPVILLLILLLVYDYIAVYRTKHMVALAEGVMDLRLPILLVIPKHWNYSFRAEKFDKEDREAFFMGLGDAVMPTLLVVSANVFITGTTYYSLPLIGAINIPAIGAILGTFLGFSVLMVLVMKGKPQAGLPFLNGGVILGYVVGSLIAGSSIFGGYF</sequence>
<organism evidence="6 7">
    <name type="scientific">Candidatus Methanoperedens nitratireducens</name>
    <dbReference type="NCBI Taxonomy" id="1392998"/>
    <lineage>
        <taxon>Archaea</taxon>
        <taxon>Methanobacteriati</taxon>
        <taxon>Methanobacteriota</taxon>
        <taxon>Stenosarchaea group</taxon>
        <taxon>Methanomicrobia</taxon>
        <taxon>Methanosarcinales</taxon>
        <taxon>ANME-2 cluster</taxon>
        <taxon>Candidatus Methanoperedentaceae</taxon>
        <taxon>Candidatus Methanoperedens</taxon>
    </lineage>
</organism>
<feature type="transmembrane region" description="Helical" evidence="5">
    <location>
        <begin position="135"/>
        <end position="162"/>
    </location>
</feature>
<evidence type="ECO:0000256" key="2">
    <source>
        <dbReference type="ARBA" id="ARBA00022692"/>
    </source>
</evidence>
<dbReference type="GO" id="GO:0042500">
    <property type="term" value="F:aspartic endopeptidase activity, intramembrane cleaving"/>
    <property type="evidence" value="ECO:0007669"/>
    <property type="project" value="InterPro"/>
</dbReference>
<reference evidence="6 7" key="1">
    <citation type="submission" date="2015-09" db="EMBL/GenBank/DDBJ databases">
        <title>A metagenomics-based metabolic model of nitrate-dependent anaerobic oxidation of methane by Methanoperedens-like archaea.</title>
        <authorList>
            <person name="Arshad A."/>
            <person name="Speth D.R."/>
            <person name="De Graaf R.M."/>
            <person name="Op Den Camp H.J."/>
            <person name="Jetten M.S."/>
            <person name="Welte C.U."/>
        </authorList>
    </citation>
    <scope>NUCLEOTIDE SEQUENCE [LARGE SCALE GENOMIC DNA]</scope>
</reference>
<feature type="transmembrane region" description="Helical" evidence="5">
    <location>
        <begin position="7"/>
        <end position="27"/>
    </location>
</feature>
<name>A0A0P8CCN0_9EURY</name>
<evidence type="ECO:0000256" key="4">
    <source>
        <dbReference type="ARBA" id="ARBA00023136"/>
    </source>
</evidence>
<feature type="transmembrane region" description="Helical" evidence="5">
    <location>
        <begin position="72"/>
        <end position="93"/>
    </location>
</feature>
<dbReference type="GO" id="GO:0016020">
    <property type="term" value="C:membrane"/>
    <property type="evidence" value="ECO:0007669"/>
    <property type="project" value="InterPro"/>
</dbReference>
<dbReference type="InterPro" id="IPR010545">
    <property type="entry name" value="SPP"/>
</dbReference>
<evidence type="ECO:0000256" key="5">
    <source>
        <dbReference type="SAM" id="Phobius"/>
    </source>
</evidence>
<feature type="transmembrane region" description="Helical" evidence="5">
    <location>
        <begin position="212"/>
        <end position="234"/>
    </location>
</feature>
<keyword evidence="4 5" id="KW-0472">Membrane</keyword>
<dbReference type="Pfam" id="PF06550">
    <property type="entry name" value="SPP"/>
    <property type="match status" value="1"/>
</dbReference>
<dbReference type="EMBL" id="LKCM01000062">
    <property type="protein sequence ID" value="KPQ44703.1"/>
    <property type="molecule type" value="Genomic_DNA"/>
</dbReference>